<keyword evidence="2" id="KW-0378">Hydrolase</keyword>
<sequence>MLGAMNFITRHAFNFLISLTVFVLTVLNFDLGIFIVPMITILTYYVSNKSIKFIQKSKKSKELGLTRSELSHIEKQLKLARGNIFSLTQQYIKVRSITSFKILNDMTKLARRILNIVQTSPSKFYSVQDFFYSHLPSAVELTSKYTLLTQQQLKDMEIQLALEDTRKTLKDLHGTMESDLKMALESDLEHLKMEIDYAKLSNDKNRKQINFRGDIE</sequence>
<evidence type="ECO:0000313" key="3">
    <source>
        <dbReference type="Proteomes" id="UP000030416"/>
    </source>
</evidence>
<feature type="transmembrane region" description="Helical" evidence="1">
    <location>
        <begin position="12"/>
        <end position="45"/>
    </location>
</feature>
<dbReference type="InterPro" id="IPR018770">
    <property type="entry name" value="ChloroindolylP_hydrolase"/>
</dbReference>
<proteinExistence type="predicted"/>
<keyword evidence="1" id="KW-1133">Transmembrane helix</keyword>
<evidence type="ECO:0000313" key="2">
    <source>
        <dbReference type="EMBL" id="KGR78873.1"/>
    </source>
</evidence>
<evidence type="ECO:0000256" key="1">
    <source>
        <dbReference type="SAM" id="Phobius"/>
    </source>
</evidence>
<dbReference type="AlphaFoldDB" id="A0A0A3I814"/>
<keyword evidence="1" id="KW-0812">Transmembrane</keyword>
<name>A0A0A3I814_9BACL</name>
<dbReference type="OrthoDB" id="2081028at2"/>
<dbReference type="STRING" id="1384049.CD29_09355"/>
<accession>A0A0A3I814</accession>
<keyword evidence="1" id="KW-0472">Membrane</keyword>
<gene>
    <name evidence="2" type="ORF">CD29_09355</name>
</gene>
<dbReference type="Pfam" id="PF10112">
    <property type="entry name" value="Halogen_Hydrol"/>
    <property type="match status" value="1"/>
</dbReference>
<reference evidence="2 3" key="1">
    <citation type="submission" date="2014-02" db="EMBL/GenBank/DDBJ databases">
        <title>Draft genome sequence of Lysinibacillus manganicus DSM 26584T.</title>
        <authorList>
            <person name="Zhang F."/>
            <person name="Wang G."/>
            <person name="Zhang L."/>
        </authorList>
    </citation>
    <scope>NUCLEOTIDE SEQUENCE [LARGE SCALE GENOMIC DNA]</scope>
    <source>
        <strain evidence="2 3">DSM 26584</strain>
    </source>
</reference>
<organism evidence="2 3">
    <name type="scientific">Ureibacillus manganicus DSM 26584</name>
    <dbReference type="NCBI Taxonomy" id="1384049"/>
    <lineage>
        <taxon>Bacteria</taxon>
        <taxon>Bacillati</taxon>
        <taxon>Bacillota</taxon>
        <taxon>Bacilli</taxon>
        <taxon>Bacillales</taxon>
        <taxon>Caryophanaceae</taxon>
        <taxon>Ureibacillus</taxon>
    </lineage>
</organism>
<keyword evidence="3" id="KW-1185">Reference proteome</keyword>
<comment type="caution">
    <text evidence="2">The sequence shown here is derived from an EMBL/GenBank/DDBJ whole genome shotgun (WGS) entry which is preliminary data.</text>
</comment>
<dbReference type="GO" id="GO:0016787">
    <property type="term" value="F:hydrolase activity"/>
    <property type="evidence" value="ECO:0007669"/>
    <property type="project" value="UniProtKB-KW"/>
</dbReference>
<protein>
    <submittedName>
        <fullName evidence="2">5-bromo-4-chloroindolyl phosphate hydrolase</fullName>
    </submittedName>
</protein>
<dbReference type="EMBL" id="JPVN01000009">
    <property type="protein sequence ID" value="KGR78873.1"/>
    <property type="molecule type" value="Genomic_DNA"/>
</dbReference>
<dbReference type="Proteomes" id="UP000030416">
    <property type="component" value="Unassembled WGS sequence"/>
</dbReference>
<dbReference type="RefSeq" id="WP_036185599.1">
    <property type="nucleotide sequence ID" value="NZ_AVDA01000009.1"/>
</dbReference>
<dbReference type="eggNOG" id="COG4915">
    <property type="taxonomic scope" value="Bacteria"/>
</dbReference>